<organism evidence="3 4">
    <name type="scientific">Escallonia rubra</name>
    <dbReference type="NCBI Taxonomy" id="112253"/>
    <lineage>
        <taxon>Eukaryota</taxon>
        <taxon>Viridiplantae</taxon>
        <taxon>Streptophyta</taxon>
        <taxon>Embryophyta</taxon>
        <taxon>Tracheophyta</taxon>
        <taxon>Spermatophyta</taxon>
        <taxon>Magnoliopsida</taxon>
        <taxon>eudicotyledons</taxon>
        <taxon>Gunneridae</taxon>
        <taxon>Pentapetalae</taxon>
        <taxon>asterids</taxon>
        <taxon>campanulids</taxon>
        <taxon>Escalloniales</taxon>
        <taxon>Escalloniaceae</taxon>
        <taxon>Escallonia</taxon>
    </lineage>
</organism>
<dbReference type="Pfam" id="PF14244">
    <property type="entry name" value="Retrotran_gag_3"/>
    <property type="match status" value="1"/>
</dbReference>
<protein>
    <recommendedName>
        <fullName evidence="2">Retrotransposon Copia-like N-terminal domain-containing protein</fullName>
    </recommendedName>
</protein>
<keyword evidence="4" id="KW-1185">Reference proteome</keyword>
<evidence type="ECO:0000313" key="4">
    <source>
        <dbReference type="Proteomes" id="UP001187471"/>
    </source>
</evidence>
<feature type="domain" description="Retrotransposon Copia-like N-terminal" evidence="2">
    <location>
        <begin position="41"/>
        <end position="89"/>
    </location>
</feature>
<gene>
    <name evidence="3" type="ORF">RJ640_007169</name>
</gene>
<dbReference type="Proteomes" id="UP001187471">
    <property type="component" value="Unassembled WGS sequence"/>
</dbReference>
<proteinExistence type="predicted"/>
<dbReference type="InterPro" id="IPR029472">
    <property type="entry name" value="Copia-like_N"/>
</dbReference>
<name>A0AA88QTS4_9ASTE</name>
<dbReference type="PANTHER" id="PTHR37610:SF97">
    <property type="entry name" value="RETROTRANSPOSON GAG DOMAIN-CONTAINING PROTEIN"/>
    <property type="match status" value="1"/>
</dbReference>
<dbReference type="EMBL" id="JAVXUO010002282">
    <property type="protein sequence ID" value="KAK2974742.1"/>
    <property type="molecule type" value="Genomic_DNA"/>
</dbReference>
<evidence type="ECO:0000256" key="1">
    <source>
        <dbReference type="SAM" id="MobiDB-lite"/>
    </source>
</evidence>
<feature type="region of interest" description="Disordered" evidence="1">
    <location>
        <begin position="124"/>
        <end position="164"/>
    </location>
</feature>
<accession>A0AA88QTS4</accession>
<evidence type="ECO:0000259" key="2">
    <source>
        <dbReference type="Pfam" id="PF14244"/>
    </source>
</evidence>
<reference evidence="3" key="1">
    <citation type="submission" date="2022-12" db="EMBL/GenBank/DDBJ databases">
        <title>Draft genome assemblies for two species of Escallonia (Escalloniales).</title>
        <authorList>
            <person name="Chanderbali A."/>
            <person name="Dervinis C."/>
            <person name="Anghel I."/>
            <person name="Soltis D."/>
            <person name="Soltis P."/>
            <person name="Zapata F."/>
        </authorList>
    </citation>
    <scope>NUCLEOTIDE SEQUENCE</scope>
    <source>
        <strain evidence="3">UCBG92.1500</strain>
        <tissue evidence="3">Leaf</tissue>
    </source>
</reference>
<dbReference type="PANTHER" id="PTHR37610">
    <property type="entry name" value="CCHC-TYPE DOMAIN-CONTAINING PROTEIN"/>
    <property type="match status" value="1"/>
</dbReference>
<dbReference type="AlphaFoldDB" id="A0AA88QTS4"/>
<feature type="compositionally biased region" description="Basic and acidic residues" evidence="1">
    <location>
        <begin position="124"/>
        <end position="138"/>
    </location>
</feature>
<comment type="caution">
    <text evidence="3">The sequence shown here is derived from an EMBL/GenBank/DDBJ whole genome shotgun (WGS) entry which is preliminary data.</text>
</comment>
<evidence type="ECO:0000313" key="3">
    <source>
        <dbReference type="EMBL" id="KAK2974742.1"/>
    </source>
</evidence>
<sequence>MGSVASMAEANANQINEGLVPVVAAYQNVTIDPKYTYCLSASDHPGLLFVTNPLKENGENYFTWRRNMLNALVTKNKAGFVNGRIEKPDVNSRDFEPWVQCNAMQLCCHGSRTRSIKNYKIEQHMRKPPMKGRDESFGTKRTRSRTCGEPASGGRGNTSLNSQTSAASSGFAGIVDGCAGTSPIPGLLAKQHQQLLALLCSDTSPSANLVNDMSGKKFKHWIIDTEATDHVCSNIDQLFDPLMHPKIPPVQIPSGDYARIHALGTVKLDKKLVLKNVL</sequence>